<evidence type="ECO:0000256" key="4">
    <source>
        <dbReference type="ARBA" id="ARBA00023004"/>
    </source>
</evidence>
<dbReference type="Gene3D" id="3.80.30.20">
    <property type="entry name" value="tm_1862 like domain"/>
    <property type="match status" value="1"/>
</dbReference>
<dbReference type="CDD" id="cd01335">
    <property type="entry name" value="Radical_SAM"/>
    <property type="match status" value="1"/>
</dbReference>
<evidence type="ECO:0000256" key="2">
    <source>
        <dbReference type="ARBA" id="ARBA00022691"/>
    </source>
</evidence>
<feature type="non-terminal residue" evidence="7">
    <location>
        <position position="282"/>
    </location>
</feature>
<gene>
    <name evidence="7" type="ORF">LCGC14_3094850</name>
</gene>
<keyword evidence="3" id="KW-0479">Metal-binding</keyword>
<evidence type="ECO:0000256" key="1">
    <source>
        <dbReference type="ARBA" id="ARBA00001966"/>
    </source>
</evidence>
<evidence type="ECO:0000256" key="5">
    <source>
        <dbReference type="ARBA" id="ARBA00023014"/>
    </source>
</evidence>
<dbReference type="Pfam" id="PF04055">
    <property type="entry name" value="Radical_SAM"/>
    <property type="match status" value="1"/>
</dbReference>
<dbReference type="InterPro" id="IPR007197">
    <property type="entry name" value="rSAM"/>
</dbReference>
<dbReference type="SFLD" id="SFLDS00029">
    <property type="entry name" value="Radical_SAM"/>
    <property type="match status" value="1"/>
</dbReference>
<keyword evidence="4" id="KW-0408">Iron</keyword>
<accession>A0A0F8YZS4</accession>
<dbReference type="PANTHER" id="PTHR43409:SF7">
    <property type="entry name" value="BLL1977 PROTEIN"/>
    <property type="match status" value="1"/>
</dbReference>
<sequence>MIIVNPNNRTPGKFAAIEPPIWCAYLASYLKTDEILDAEMEGLSIGETVDRINGRDCVLMAMGVNPSASSTPKMGVVNELRKRLKGNVSVSGLHPQGLEDTLPIVTLSPKLRGLAPSWDLIDFSKYKAHNWHCFHDLDSRWNYGVVYSSFGCPFNCYFCNIKTLYKGITFREPQDVVDEIAYLVSRGVRNLKFCDELFALNEKHVSKICDGIKDFNLNIWAYARADTITKEMLVKMKGAGFNWLAYGFDGTGKGDPYEAVRMTRDVGINVMGNFMFGLPGET</sequence>
<keyword evidence="5" id="KW-0411">Iron-sulfur</keyword>
<dbReference type="SUPFAM" id="SSF102114">
    <property type="entry name" value="Radical SAM enzymes"/>
    <property type="match status" value="1"/>
</dbReference>
<dbReference type="InterPro" id="IPR023404">
    <property type="entry name" value="rSAM_horseshoe"/>
</dbReference>
<dbReference type="GO" id="GO:0003824">
    <property type="term" value="F:catalytic activity"/>
    <property type="evidence" value="ECO:0007669"/>
    <property type="project" value="InterPro"/>
</dbReference>
<organism evidence="7">
    <name type="scientific">marine sediment metagenome</name>
    <dbReference type="NCBI Taxonomy" id="412755"/>
    <lineage>
        <taxon>unclassified sequences</taxon>
        <taxon>metagenomes</taxon>
        <taxon>ecological metagenomes</taxon>
    </lineage>
</organism>
<protein>
    <recommendedName>
        <fullName evidence="6">Radical SAM core domain-containing protein</fullName>
    </recommendedName>
</protein>
<evidence type="ECO:0000313" key="7">
    <source>
        <dbReference type="EMBL" id="KKK53431.1"/>
    </source>
</evidence>
<feature type="domain" description="Radical SAM core" evidence="6">
    <location>
        <begin position="137"/>
        <end position="282"/>
    </location>
</feature>
<keyword evidence="2" id="KW-0949">S-adenosyl-L-methionine</keyword>
<comment type="caution">
    <text evidence="7">The sequence shown here is derived from an EMBL/GenBank/DDBJ whole genome shotgun (WGS) entry which is preliminary data.</text>
</comment>
<evidence type="ECO:0000259" key="6">
    <source>
        <dbReference type="PROSITE" id="PS51918"/>
    </source>
</evidence>
<dbReference type="PANTHER" id="PTHR43409">
    <property type="entry name" value="ANAEROBIC MAGNESIUM-PROTOPORPHYRIN IX MONOMETHYL ESTER CYCLASE-RELATED"/>
    <property type="match status" value="1"/>
</dbReference>
<dbReference type="GO" id="GO:0051536">
    <property type="term" value="F:iron-sulfur cluster binding"/>
    <property type="evidence" value="ECO:0007669"/>
    <property type="project" value="UniProtKB-KW"/>
</dbReference>
<dbReference type="InterPro" id="IPR051198">
    <property type="entry name" value="BchE-like"/>
</dbReference>
<reference evidence="7" key="1">
    <citation type="journal article" date="2015" name="Nature">
        <title>Complex archaea that bridge the gap between prokaryotes and eukaryotes.</title>
        <authorList>
            <person name="Spang A."/>
            <person name="Saw J.H."/>
            <person name="Jorgensen S.L."/>
            <person name="Zaremba-Niedzwiedzka K."/>
            <person name="Martijn J."/>
            <person name="Lind A.E."/>
            <person name="van Eijk R."/>
            <person name="Schleper C."/>
            <person name="Guy L."/>
            <person name="Ettema T.J."/>
        </authorList>
    </citation>
    <scope>NUCLEOTIDE SEQUENCE</scope>
</reference>
<dbReference type="AlphaFoldDB" id="A0A0F8YZS4"/>
<evidence type="ECO:0000256" key="3">
    <source>
        <dbReference type="ARBA" id="ARBA00022723"/>
    </source>
</evidence>
<dbReference type="SFLD" id="SFLDG01082">
    <property type="entry name" value="B12-binding_domain_containing"/>
    <property type="match status" value="1"/>
</dbReference>
<dbReference type="PROSITE" id="PS51918">
    <property type="entry name" value="RADICAL_SAM"/>
    <property type="match status" value="1"/>
</dbReference>
<comment type="cofactor">
    <cofactor evidence="1">
        <name>[4Fe-4S] cluster</name>
        <dbReference type="ChEBI" id="CHEBI:49883"/>
    </cofactor>
</comment>
<proteinExistence type="predicted"/>
<name>A0A0F8YZS4_9ZZZZ</name>
<dbReference type="InterPro" id="IPR058240">
    <property type="entry name" value="rSAM_sf"/>
</dbReference>
<dbReference type="EMBL" id="LAZR01066510">
    <property type="protein sequence ID" value="KKK53431.1"/>
    <property type="molecule type" value="Genomic_DNA"/>
</dbReference>
<dbReference type="GO" id="GO:0046872">
    <property type="term" value="F:metal ion binding"/>
    <property type="evidence" value="ECO:0007669"/>
    <property type="project" value="UniProtKB-KW"/>
</dbReference>